<dbReference type="GO" id="GO:0005777">
    <property type="term" value="C:peroxisome"/>
    <property type="evidence" value="ECO:0007669"/>
    <property type="project" value="InterPro"/>
</dbReference>
<proteinExistence type="predicted"/>
<dbReference type="EMBL" id="CM035442">
    <property type="protein sequence ID" value="KAH7280134.1"/>
    <property type="molecule type" value="Genomic_DNA"/>
</dbReference>
<dbReference type="Pfam" id="PF01936">
    <property type="entry name" value="NYN"/>
    <property type="match status" value="1"/>
</dbReference>
<gene>
    <name evidence="2" type="ORF">KP509_37G053400</name>
</gene>
<dbReference type="GO" id="GO:0004540">
    <property type="term" value="F:RNA nuclease activity"/>
    <property type="evidence" value="ECO:0007669"/>
    <property type="project" value="InterPro"/>
</dbReference>
<dbReference type="AlphaFoldDB" id="A0A8T2Q7W1"/>
<keyword evidence="3" id="KW-1185">Reference proteome</keyword>
<evidence type="ECO:0000313" key="2">
    <source>
        <dbReference type="EMBL" id="KAH7280137.1"/>
    </source>
</evidence>
<dbReference type="EMBL" id="CM035442">
    <property type="protein sequence ID" value="KAH7280135.1"/>
    <property type="molecule type" value="Genomic_DNA"/>
</dbReference>
<dbReference type="Pfam" id="PF12872">
    <property type="entry name" value="OST-HTH"/>
    <property type="match status" value="1"/>
</dbReference>
<reference evidence="2" key="1">
    <citation type="submission" date="2021-08" db="EMBL/GenBank/DDBJ databases">
        <title>WGS assembly of Ceratopteris richardii.</title>
        <authorList>
            <person name="Marchant D.B."/>
            <person name="Chen G."/>
            <person name="Jenkins J."/>
            <person name="Shu S."/>
            <person name="Leebens-Mack J."/>
            <person name="Grimwood J."/>
            <person name="Schmutz J."/>
            <person name="Soltis P."/>
            <person name="Soltis D."/>
            <person name="Chen Z.-H."/>
        </authorList>
    </citation>
    <scope>NUCLEOTIDE SEQUENCE</scope>
    <source>
        <strain evidence="2">Whitten #5841</strain>
        <tissue evidence="2">Leaf</tissue>
    </source>
</reference>
<dbReference type="Proteomes" id="UP000825935">
    <property type="component" value="Chromosome 37"/>
</dbReference>
<protein>
    <recommendedName>
        <fullName evidence="1">HTH OST-type domain-containing protein</fullName>
    </recommendedName>
</protein>
<organism evidence="2 3">
    <name type="scientific">Ceratopteris richardii</name>
    <name type="common">Triangle waterfern</name>
    <dbReference type="NCBI Taxonomy" id="49495"/>
    <lineage>
        <taxon>Eukaryota</taxon>
        <taxon>Viridiplantae</taxon>
        <taxon>Streptophyta</taxon>
        <taxon>Embryophyta</taxon>
        <taxon>Tracheophyta</taxon>
        <taxon>Polypodiopsida</taxon>
        <taxon>Polypodiidae</taxon>
        <taxon>Polypodiales</taxon>
        <taxon>Pteridineae</taxon>
        <taxon>Pteridaceae</taxon>
        <taxon>Parkerioideae</taxon>
        <taxon>Ceratopteris</taxon>
    </lineage>
</organism>
<name>A0A8T2Q7W1_CERRI</name>
<dbReference type="Gene3D" id="3.40.50.1010">
    <property type="entry name" value="5'-nuclease"/>
    <property type="match status" value="1"/>
</dbReference>
<dbReference type="InterPro" id="IPR025605">
    <property type="entry name" value="OST-HTH/LOTUS_dom"/>
</dbReference>
<sequence length="393" mass="43908">MTLSTLVRAPVDGCGALNLPTFHQEPSMGPLGILWDMENCPIPGDVQADEIARNIRMALSLHPGINRFVTIFSAYGDFNEFPRRLREGCQRTGINLIDVPNGRKDASDKAIIVDMFLFALDNPPPCSILLISGDVDFSPALHKLGQRGYTVYLVLPGTRGIASSLCNASRYVWDWPSLARGRGFVPVIRRRHIMDNSRIGKRQPRGDFNPVSNGCPSLHKSRDNFLCFRSGADSTRTVLTQKKSSIDGMQVTDLKNTEDQLWVRPGDINGLKNQLVNLLMVHGGMIKFTRVTAEYKRLFGRPLYLSEYGSLKLAELLGKLGNTFKIVSAGNNKMVIFQDDFLREQLSEKNDMCHKNIENHGESAFDVQEECADDDIMEEIILLHAKDEPIASD</sequence>
<dbReference type="Gene3D" id="3.30.420.610">
    <property type="entry name" value="LOTUS domain-like"/>
    <property type="match status" value="1"/>
</dbReference>
<dbReference type="InterPro" id="IPR024768">
    <property type="entry name" value="Marf1"/>
</dbReference>
<dbReference type="EMBL" id="CM035442">
    <property type="protein sequence ID" value="KAH7280137.1"/>
    <property type="molecule type" value="Genomic_DNA"/>
</dbReference>
<dbReference type="PANTHER" id="PTHR14379">
    <property type="entry name" value="LIMKAIN B LKAP"/>
    <property type="match status" value="1"/>
</dbReference>
<dbReference type="OrthoDB" id="549353at2759"/>
<evidence type="ECO:0000259" key="1">
    <source>
        <dbReference type="PROSITE" id="PS51644"/>
    </source>
</evidence>
<feature type="domain" description="HTH OST-type" evidence="1">
    <location>
        <begin position="267"/>
        <end position="340"/>
    </location>
</feature>
<comment type="caution">
    <text evidence="2">The sequence shown here is derived from an EMBL/GenBank/DDBJ whole genome shotgun (WGS) entry which is preliminary data.</text>
</comment>
<dbReference type="EMBL" id="CM035442">
    <property type="protein sequence ID" value="KAH7280136.1"/>
    <property type="molecule type" value="Genomic_DNA"/>
</dbReference>
<dbReference type="PANTHER" id="PTHR14379:SF82">
    <property type="entry name" value="OS08G0230500 PROTEIN"/>
    <property type="match status" value="1"/>
</dbReference>
<dbReference type="CDD" id="cd08824">
    <property type="entry name" value="LOTUS"/>
    <property type="match status" value="1"/>
</dbReference>
<dbReference type="CDD" id="cd10910">
    <property type="entry name" value="PIN_limkain_b1_N_like"/>
    <property type="match status" value="1"/>
</dbReference>
<dbReference type="InterPro" id="IPR041966">
    <property type="entry name" value="LOTUS-like"/>
</dbReference>
<dbReference type="InterPro" id="IPR021139">
    <property type="entry name" value="NYN"/>
</dbReference>
<evidence type="ECO:0000313" key="3">
    <source>
        <dbReference type="Proteomes" id="UP000825935"/>
    </source>
</evidence>
<dbReference type="GO" id="GO:0010468">
    <property type="term" value="P:regulation of gene expression"/>
    <property type="evidence" value="ECO:0007669"/>
    <property type="project" value="InterPro"/>
</dbReference>
<dbReference type="PROSITE" id="PS51644">
    <property type="entry name" value="HTH_OST"/>
    <property type="match status" value="1"/>
</dbReference>
<accession>A0A8T2Q7W1</accession>